<evidence type="ECO:0000313" key="2">
    <source>
        <dbReference type="Proteomes" id="UP000323317"/>
    </source>
</evidence>
<reference evidence="1 2" key="1">
    <citation type="submission" date="2019-08" db="EMBL/GenBank/DDBJ databases">
        <title>Bacillus genomes from the desert of Cuatro Cienegas, Coahuila.</title>
        <authorList>
            <person name="Olmedo-Alvarez G."/>
        </authorList>
    </citation>
    <scope>NUCLEOTIDE SEQUENCE [LARGE SCALE GENOMIC DNA]</scope>
    <source>
        <strain evidence="1 2">CH40_1T</strain>
    </source>
</reference>
<proteinExistence type="predicted"/>
<dbReference type="EMBL" id="VTEH01000001">
    <property type="protein sequence ID" value="TYR77706.1"/>
    <property type="molecule type" value="Genomic_DNA"/>
</dbReference>
<evidence type="ECO:0000313" key="1">
    <source>
        <dbReference type="EMBL" id="TYR77706.1"/>
    </source>
</evidence>
<dbReference type="InterPro" id="IPR025056">
    <property type="entry name" value="DUF3993"/>
</dbReference>
<name>A0A5D4KLK2_9BACI</name>
<dbReference type="Proteomes" id="UP000323317">
    <property type="component" value="Unassembled WGS sequence"/>
</dbReference>
<dbReference type="AlphaFoldDB" id="A0A5D4KLK2"/>
<organism evidence="1 2">
    <name type="scientific">Rossellomorea vietnamensis</name>
    <dbReference type="NCBI Taxonomy" id="218284"/>
    <lineage>
        <taxon>Bacteria</taxon>
        <taxon>Bacillati</taxon>
        <taxon>Bacillota</taxon>
        <taxon>Bacilli</taxon>
        <taxon>Bacillales</taxon>
        <taxon>Bacillaceae</taxon>
        <taxon>Rossellomorea</taxon>
    </lineage>
</organism>
<comment type="caution">
    <text evidence="1">The sequence shown here is derived from an EMBL/GenBank/DDBJ whole genome shotgun (WGS) entry which is preliminary data.</text>
</comment>
<protein>
    <submittedName>
        <fullName evidence="1">DUF3993 domain-containing protein</fullName>
    </submittedName>
</protein>
<accession>A0A5D4KLK2</accession>
<gene>
    <name evidence="1" type="ORF">FZC79_02500</name>
</gene>
<dbReference type="Pfam" id="PF13158">
    <property type="entry name" value="DUF3993"/>
    <property type="match status" value="1"/>
</dbReference>
<sequence length="227" mass="26191">MEKKSKGEKIKMMKKFKKLTAVLISAIFCIIFIEPATALEKDGIFERVETSFNKQVSLSEKPREMNEIDAILNTHFTESFKKKFVLENVIETDEGFQTFGSDFASYYIPNFSYTDKTEAVKKGETVYLYEYITYEEGPVYFEDGYQGVKLVTENGDLKVDDIFFTLPKELEMRENGKEASSTEEVQELETAEGEGVSSPLSVSYRNKLYIIFQGYFLDDSRYFSNII</sequence>